<gene>
    <name evidence="9" type="ORF">HID58_013066</name>
</gene>
<comment type="subcellular location">
    <subcellularLocation>
        <location evidence="1">Nucleus</location>
    </subcellularLocation>
</comment>
<keyword evidence="3" id="KW-0238">DNA-binding</keyword>
<dbReference type="SMART" id="SM00774">
    <property type="entry name" value="WRKY"/>
    <property type="match status" value="1"/>
</dbReference>
<keyword evidence="2" id="KW-0805">Transcription regulation</keyword>
<keyword evidence="5" id="KW-0539">Nucleus</keyword>
<evidence type="ECO:0000313" key="9">
    <source>
        <dbReference type="EMBL" id="KAH0935949.1"/>
    </source>
</evidence>
<dbReference type="Proteomes" id="UP000824890">
    <property type="component" value="Unassembled WGS sequence"/>
</dbReference>
<organism evidence="9 10">
    <name type="scientific">Brassica napus</name>
    <name type="common">Rape</name>
    <dbReference type="NCBI Taxonomy" id="3708"/>
    <lineage>
        <taxon>Eukaryota</taxon>
        <taxon>Viridiplantae</taxon>
        <taxon>Streptophyta</taxon>
        <taxon>Embryophyta</taxon>
        <taxon>Tracheophyta</taxon>
        <taxon>Spermatophyta</taxon>
        <taxon>Magnoliopsida</taxon>
        <taxon>eudicotyledons</taxon>
        <taxon>Gunneridae</taxon>
        <taxon>Pentapetalae</taxon>
        <taxon>rosids</taxon>
        <taxon>malvids</taxon>
        <taxon>Brassicales</taxon>
        <taxon>Brassicaceae</taxon>
        <taxon>Brassiceae</taxon>
        <taxon>Brassica</taxon>
    </lineage>
</organism>
<dbReference type="PROSITE" id="PS50811">
    <property type="entry name" value="WRKY"/>
    <property type="match status" value="1"/>
</dbReference>
<evidence type="ECO:0000259" key="8">
    <source>
        <dbReference type="PROSITE" id="PS50811"/>
    </source>
</evidence>
<evidence type="ECO:0000256" key="4">
    <source>
        <dbReference type="ARBA" id="ARBA00023163"/>
    </source>
</evidence>
<dbReference type="InterPro" id="IPR044810">
    <property type="entry name" value="WRKY_plant"/>
</dbReference>
<name>A0ABQ8E2V3_BRANA</name>
<feature type="coiled-coil region" evidence="6">
    <location>
        <begin position="474"/>
        <end position="501"/>
    </location>
</feature>
<evidence type="ECO:0000313" key="10">
    <source>
        <dbReference type="Proteomes" id="UP000824890"/>
    </source>
</evidence>
<protein>
    <recommendedName>
        <fullName evidence="8">WRKY domain-containing protein</fullName>
    </recommendedName>
</protein>
<evidence type="ECO:0000256" key="2">
    <source>
        <dbReference type="ARBA" id="ARBA00023015"/>
    </source>
</evidence>
<dbReference type="SUPFAM" id="SSF118290">
    <property type="entry name" value="WRKY DNA-binding domain"/>
    <property type="match status" value="1"/>
</dbReference>
<evidence type="ECO:0000256" key="3">
    <source>
        <dbReference type="ARBA" id="ARBA00023125"/>
    </source>
</evidence>
<keyword evidence="10" id="KW-1185">Reference proteome</keyword>
<keyword evidence="6" id="KW-0175">Coiled coil</keyword>
<feature type="compositionally biased region" description="Basic and acidic residues" evidence="7">
    <location>
        <begin position="419"/>
        <end position="451"/>
    </location>
</feature>
<dbReference type="Pfam" id="PF03106">
    <property type="entry name" value="WRKY"/>
    <property type="match status" value="1"/>
</dbReference>
<keyword evidence="4" id="KW-0804">Transcription</keyword>
<dbReference type="InterPro" id="IPR003657">
    <property type="entry name" value="WRKY_dom"/>
</dbReference>
<evidence type="ECO:0000256" key="5">
    <source>
        <dbReference type="ARBA" id="ARBA00023242"/>
    </source>
</evidence>
<dbReference type="InterPro" id="IPR036576">
    <property type="entry name" value="WRKY_dom_sf"/>
</dbReference>
<feature type="region of interest" description="Disordered" evidence="7">
    <location>
        <begin position="411"/>
        <end position="451"/>
    </location>
</feature>
<dbReference type="Gene3D" id="2.20.25.80">
    <property type="entry name" value="WRKY domain"/>
    <property type="match status" value="1"/>
</dbReference>
<dbReference type="PANTHER" id="PTHR31429:SF96">
    <property type="entry name" value="WRKY DOMAIN-CONTAINING PROTEIN"/>
    <property type="match status" value="1"/>
</dbReference>
<feature type="domain" description="WRKY" evidence="8">
    <location>
        <begin position="169"/>
        <end position="228"/>
    </location>
</feature>
<sequence>MTKILFVMDCSSFLDLNTNPFDHNFPAKLPKEEVKVSTSSDLERKQNASELREELNRVNSENKKLTEMLAAVWENYYALHHHLEKLQSRKSPEMDQIEQPTKRRKQDSYELLGFGNGLSGGKTENSSSNEDHHQLLSCKRPVTDSFNKANVSTVYVPSDSSDTSLTVKDGYQWRKYGQKVTRDNPSPRAYFRCSFAPSCPVKKKVQRSAEDPSILVATYEGTHNHLGPNGSEGDVTSQVGSSTVTLDLWSGNDARGSGSANGVFVNERLKVHSCSCGCYIRECYTPRRVVSRLLSGLRSSKGKRVVQDEEDNIGGHHLASLRCSTKRINDKSQSRETPLEMGIGSFLLYLVVASKTELDKMTNLRTQMETLLLNAKEELHKNDAYPKETRGNQFSPQVISDLASSIFAGSSTSGLQEENSEHEVSKPEDRHTKDQIQRQHKLKDNENHVPEMVTDERYGVCPYELEKKLHELLEARQQDELLKLETALSRVERRLQEKETEVSWWKDAARLLAQRVPESSRAGLEWCNSESSSITCSEDSGPVSPR</sequence>
<accession>A0ABQ8E2V3</accession>
<dbReference type="EMBL" id="JAGKQM010000003">
    <property type="protein sequence ID" value="KAH0935949.1"/>
    <property type="molecule type" value="Genomic_DNA"/>
</dbReference>
<evidence type="ECO:0000256" key="6">
    <source>
        <dbReference type="SAM" id="Coils"/>
    </source>
</evidence>
<dbReference type="PANTHER" id="PTHR31429">
    <property type="entry name" value="WRKY TRANSCRIPTION FACTOR 36-RELATED"/>
    <property type="match status" value="1"/>
</dbReference>
<evidence type="ECO:0000256" key="1">
    <source>
        <dbReference type="ARBA" id="ARBA00004123"/>
    </source>
</evidence>
<reference evidence="9 10" key="1">
    <citation type="submission" date="2021-05" db="EMBL/GenBank/DDBJ databases">
        <title>Genome Assembly of Synthetic Allotetraploid Brassica napus Reveals Homoeologous Exchanges between Subgenomes.</title>
        <authorList>
            <person name="Davis J.T."/>
        </authorList>
    </citation>
    <scope>NUCLEOTIDE SEQUENCE [LARGE SCALE GENOMIC DNA]</scope>
    <source>
        <strain evidence="10">cv. Da-Ae</strain>
        <tissue evidence="9">Seedling</tissue>
    </source>
</reference>
<proteinExistence type="predicted"/>
<evidence type="ECO:0000256" key="7">
    <source>
        <dbReference type="SAM" id="MobiDB-lite"/>
    </source>
</evidence>
<comment type="caution">
    <text evidence="9">The sequence shown here is derived from an EMBL/GenBank/DDBJ whole genome shotgun (WGS) entry which is preliminary data.</text>
</comment>
<feature type="region of interest" description="Disordered" evidence="7">
    <location>
        <begin position="87"/>
        <end position="131"/>
    </location>
</feature>